<evidence type="ECO:0000259" key="2">
    <source>
        <dbReference type="Pfam" id="PF25583"/>
    </source>
</evidence>
<reference evidence="3" key="2">
    <citation type="submission" date="2021-04" db="EMBL/GenBank/DDBJ databases">
        <authorList>
            <person name="Gilroy R."/>
        </authorList>
    </citation>
    <scope>NUCLEOTIDE SEQUENCE</scope>
    <source>
        <strain evidence="3">2239</strain>
    </source>
</reference>
<dbReference type="SUPFAM" id="SSF46785">
    <property type="entry name" value="Winged helix' DNA-binding domain"/>
    <property type="match status" value="1"/>
</dbReference>
<protein>
    <submittedName>
        <fullName evidence="3">WYL domain-containing transcriptional regulator</fullName>
    </submittedName>
</protein>
<gene>
    <name evidence="3" type="ORF">H9865_01740</name>
</gene>
<dbReference type="InterPro" id="IPR026881">
    <property type="entry name" value="WYL_dom"/>
</dbReference>
<feature type="domain" description="WCX" evidence="2">
    <location>
        <begin position="263"/>
        <end position="324"/>
    </location>
</feature>
<dbReference type="Proteomes" id="UP000824193">
    <property type="component" value="Unassembled WGS sequence"/>
</dbReference>
<sequence length="330" mass="37672">MPRVEGQKGKILLLLRILERYSDEEHLISVPRILELLEAQGVPAERKSVYSDIQTLQELGYDIVQQRGRSGGYYLASRQFQLPELKLLADAVQASRFITRKKSDQLIRTLAQFASDWQAADLKRQVFASSRIKTMNESIYYNVDALHRAIAEDKQVRFVYQEWDLNKRKVARRGGSAYEVSPWALLWEDENYYLVAWAKGQGLRHYRVDKMASITLLDVPRQGAADYDPKKMQDYAKPMFQMYAGPVKRVQLVCDNAVIGPMLDRFGTEVTVVPQPDGATFHLYADVAVSPTFYGWVCGFSGKVRIVAPAEVKEDFCKMLRSLACAEEDL</sequence>
<dbReference type="AlphaFoldDB" id="A0A9D1V2E9"/>
<proteinExistence type="predicted"/>
<dbReference type="InterPro" id="IPR057727">
    <property type="entry name" value="WCX_dom"/>
</dbReference>
<dbReference type="InterPro" id="IPR051534">
    <property type="entry name" value="CBASS_pafABC_assoc_protein"/>
</dbReference>
<evidence type="ECO:0000313" key="3">
    <source>
        <dbReference type="EMBL" id="HIX04822.1"/>
    </source>
</evidence>
<dbReference type="Pfam" id="PF25583">
    <property type="entry name" value="WCX"/>
    <property type="match status" value="1"/>
</dbReference>
<dbReference type="PANTHER" id="PTHR34580">
    <property type="match status" value="1"/>
</dbReference>
<reference evidence="3" key="1">
    <citation type="journal article" date="2021" name="PeerJ">
        <title>Extensive microbial diversity within the chicken gut microbiome revealed by metagenomics and culture.</title>
        <authorList>
            <person name="Gilroy R."/>
            <person name="Ravi A."/>
            <person name="Getino M."/>
            <person name="Pursley I."/>
            <person name="Horton D.L."/>
            <person name="Alikhan N.F."/>
            <person name="Baker D."/>
            <person name="Gharbi K."/>
            <person name="Hall N."/>
            <person name="Watson M."/>
            <person name="Adriaenssens E.M."/>
            <person name="Foster-Nyarko E."/>
            <person name="Jarju S."/>
            <person name="Secka A."/>
            <person name="Antonio M."/>
            <person name="Oren A."/>
            <person name="Chaudhuri R.R."/>
            <person name="La Ragione R."/>
            <person name="Hildebrand F."/>
            <person name="Pallen M.J."/>
        </authorList>
    </citation>
    <scope>NUCLEOTIDE SEQUENCE</scope>
    <source>
        <strain evidence="3">2239</strain>
    </source>
</reference>
<name>A0A9D1V2E9_9FIRM</name>
<feature type="domain" description="WYL" evidence="1">
    <location>
        <begin position="143"/>
        <end position="215"/>
    </location>
</feature>
<accession>A0A9D1V2E9</accession>
<evidence type="ECO:0000259" key="1">
    <source>
        <dbReference type="Pfam" id="PF13280"/>
    </source>
</evidence>
<dbReference type="PANTHER" id="PTHR34580:SF1">
    <property type="entry name" value="PROTEIN PAFC"/>
    <property type="match status" value="1"/>
</dbReference>
<evidence type="ECO:0000313" key="4">
    <source>
        <dbReference type="Proteomes" id="UP000824193"/>
    </source>
</evidence>
<dbReference type="PROSITE" id="PS52050">
    <property type="entry name" value="WYL"/>
    <property type="match status" value="1"/>
</dbReference>
<organism evidence="3 4">
    <name type="scientific">Candidatus Allofournierella pullicola</name>
    <dbReference type="NCBI Taxonomy" id="2838596"/>
    <lineage>
        <taxon>Bacteria</taxon>
        <taxon>Bacillati</taxon>
        <taxon>Bacillota</taxon>
        <taxon>Clostridia</taxon>
        <taxon>Eubacteriales</taxon>
        <taxon>Oscillospiraceae</taxon>
        <taxon>Allofournierella</taxon>
    </lineage>
</organism>
<dbReference type="Pfam" id="PF13280">
    <property type="entry name" value="WYL"/>
    <property type="match status" value="1"/>
</dbReference>
<dbReference type="InterPro" id="IPR036390">
    <property type="entry name" value="WH_DNA-bd_sf"/>
</dbReference>
<dbReference type="EMBL" id="DXFW01000004">
    <property type="protein sequence ID" value="HIX04822.1"/>
    <property type="molecule type" value="Genomic_DNA"/>
</dbReference>
<comment type="caution">
    <text evidence="3">The sequence shown here is derived from an EMBL/GenBank/DDBJ whole genome shotgun (WGS) entry which is preliminary data.</text>
</comment>